<keyword evidence="5 12" id="KW-0479">Metal-binding</keyword>
<dbReference type="Gene3D" id="2.40.30.10">
    <property type="entry name" value="Translation factors"/>
    <property type="match status" value="1"/>
</dbReference>
<dbReference type="CDD" id="cd06218">
    <property type="entry name" value="DHOD_e_trans"/>
    <property type="match status" value="1"/>
</dbReference>
<dbReference type="PANTHER" id="PTHR43513:SF3">
    <property type="entry name" value="DIHYDROOROTATE DEHYDROGENASE B (NAD(+)), ELECTRON TRANSFER SUBUNIT-RELATED"/>
    <property type="match status" value="1"/>
</dbReference>
<dbReference type="Gene3D" id="3.40.50.80">
    <property type="entry name" value="Nucleotide-binding domain of ferredoxin-NADP reductase (FNR) module"/>
    <property type="match status" value="1"/>
</dbReference>
<dbReference type="InterPro" id="IPR037117">
    <property type="entry name" value="Dihydroorotate_DH_ele_sf"/>
</dbReference>
<evidence type="ECO:0000313" key="14">
    <source>
        <dbReference type="EMBL" id="MBB4015381.1"/>
    </source>
</evidence>
<dbReference type="GO" id="GO:0051537">
    <property type="term" value="F:2 iron, 2 sulfur cluster binding"/>
    <property type="evidence" value="ECO:0007669"/>
    <property type="project" value="UniProtKB-KW"/>
</dbReference>
<evidence type="ECO:0000256" key="3">
    <source>
        <dbReference type="ARBA" id="ARBA00022630"/>
    </source>
</evidence>
<comment type="similarity">
    <text evidence="1">Belongs to the PyrK family.</text>
</comment>
<dbReference type="Proteomes" id="UP000577362">
    <property type="component" value="Unassembled WGS sequence"/>
</dbReference>
<evidence type="ECO:0000256" key="1">
    <source>
        <dbReference type="ARBA" id="ARBA00006422"/>
    </source>
</evidence>
<evidence type="ECO:0000256" key="8">
    <source>
        <dbReference type="ARBA" id="ARBA00023004"/>
    </source>
</evidence>
<dbReference type="PROSITE" id="PS51384">
    <property type="entry name" value="FAD_FR"/>
    <property type="match status" value="1"/>
</dbReference>
<keyword evidence="9 12" id="KW-0411">Iron-sulfur</keyword>
<dbReference type="GO" id="GO:0016491">
    <property type="term" value="F:oxidoreductase activity"/>
    <property type="evidence" value="ECO:0007669"/>
    <property type="project" value="InterPro"/>
</dbReference>
<dbReference type="GO" id="GO:0050660">
    <property type="term" value="F:flavin adenine dinucleotide binding"/>
    <property type="evidence" value="ECO:0007669"/>
    <property type="project" value="InterPro"/>
</dbReference>
<sequence>MLQSCETRSAWTANDAPVADAETIVSSHTAVNDEYRHLVLRAGRPATLAAPGQFFHLLCPASSEDKPYLRRPMSTYKADPEAGTLEFLYKVAGLGTRALATLKPGDPFRVLGPLGVGFTLDDGWRHIVVLGRGVGLATLAPLAEAAARKGIGVTAILSARRPDLIMSADRFGAIGADVRPVLDTDGSSAPENVREILAGLAREGRADAIFTCGSNRLFRLAKDFARETGIAGQVALEQQMACGIGMCFCCVRKFEVDGELVDKRVCWDGPVFDLKEATSW</sequence>
<comment type="cofactor">
    <cofactor evidence="11">
        <name>FAD</name>
        <dbReference type="ChEBI" id="CHEBI:57692"/>
    </cofactor>
    <text evidence="11">Binds 1 FAD per subunit.</text>
</comment>
<evidence type="ECO:0000256" key="2">
    <source>
        <dbReference type="ARBA" id="ARBA00022448"/>
    </source>
</evidence>
<evidence type="ECO:0000256" key="11">
    <source>
        <dbReference type="PIRSR" id="PIRSR006816-1"/>
    </source>
</evidence>
<name>A0A840BPH8_9HYPH</name>
<dbReference type="InterPro" id="IPR012165">
    <property type="entry name" value="Cyt_c3_hydrogenase_gsu"/>
</dbReference>
<evidence type="ECO:0000256" key="6">
    <source>
        <dbReference type="ARBA" id="ARBA00022827"/>
    </source>
</evidence>
<dbReference type="InterPro" id="IPR039261">
    <property type="entry name" value="FNR_nucleotide-bd"/>
</dbReference>
<evidence type="ECO:0000256" key="12">
    <source>
        <dbReference type="PIRSR" id="PIRSR006816-2"/>
    </source>
</evidence>
<evidence type="ECO:0000313" key="15">
    <source>
        <dbReference type="Proteomes" id="UP000577362"/>
    </source>
</evidence>
<evidence type="ECO:0000256" key="9">
    <source>
        <dbReference type="ARBA" id="ARBA00023014"/>
    </source>
</evidence>
<evidence type="ECO:0000256" key="10">
    <source>
        <dbReference type="ARBA" id="ARBA00034078"/>
    </source>
</evidence>
<feature type="binding site" evidence="11">
    <location>
        <begin position="71"/>
        <end position="74"/>
    </location>
    <ligand>
        <name>FAD</name>
        <dbReference type="ChEBI" id="CHEBI:57692"/>
    </ligand>
</feature>
<dbReference type="InterPro" id="IPR019480">
    <property type="entry name" value="Dihydroorotate_DH_Fe-S-bd"/>
</dbReference>
<organism evidence="14 15">
    <name type="scientific">Chelatococcus caeni</name>
    <dbReference type="NCBI Taxonomy" id="1348468"/>
    <lineage>
        <taxon>Bacteria</taxon>
        <taxon>Pseudomonadati</taxon>
        <taxon>Pseudomonadota</taxon>
        <taxon>Alphaproteobacteria</taxon>
        <taxon>Hyphomicrobiales</taxon>
        <taxon>Chelatococcaceae</taxon>
        <taxon>Chelatococcus</taxon>
    </lineage>
</organism>
<keyword evidence="6 11" id="KW-0274">FAD</keyword>
<reference evidence="14 15" key="1">
    <citation type="submission" date="2020-08" db="EMBL/GenBank/DDBJ databases">
        <title>Genomic Encyclopedia of Type Strains, Phase IV (KMG-IV): sequencing the most valuable type-strain genomes for metagenomic binning, comparative biology and taxonomic classification.</title>
        <authorList>
            <person name="Goeker M."/>
        </authorList>
    </citation>
    <scope>NUCLEOTIDE SEQUENCE [LARGE SCALE GENOMIC DNA]</scope>
    <source>
        <strain evidence="14 15">DSM 103737</strain>
    </source>
</reference>
<dbReference type="RefSeq" id="WP_183315557.1">
    <property type="nucleotide sequence ID" value="NZ_JACIEN010000001.1"/>
</dbReference>
<keyword evidence="4 12" id="KW-0001">2Fe-2S</keyword>
<dbReference type="PANTHER" id="PTHR43513">
    <property type="entry name" value="DIHYDROOROTATE DEHYDROGENASE B (NAD(+)), ELECTRON TRANSFER SUBUNIT"/>
    <property type="match status" value="1"/>
</dbReference>
<gene>
    <name evidence="14" type="ORF">GGR16_000387</name>
</gene>
<dbReference type="Gene3D" id="2.10.240.10">
    <property type="entry name" value="Dihydroorotate dehydrogenase, electron transfer subunit"/>
    <property type="match status" value="1"/>
</dbReference>
<dbReference type="InterPro" id="IPR017927">
    <property type="entry name" value="FAD-bd_FR_type"/>
</dbReference>
<feature type="binding site" evidence="11">
    <location>
        <begin position="95"/>
        <end position="96"/>
    </location>
    <ligand>
        <name>FAD</name>
        <dbReference type="ChEBI" id="CHEBI:57692"/>
    </ligand>
</feature>
<dbReference type="SUPFAM" id="SSF52343">
    <property type="entry name" value="Ferredoxin reductase-like, C-terminal NADP-linked domain"/>
    <property type="match status" value="1"/>
</dbReference>
<dbReference type="Pfam" id="PF10418">
    <property type="entry name" value="DHODB_Fe-S_bind"/>
    <property type="match status" value="1"/>
</dbReference>
<dbReference type="PIRSF" id="PIRSF006816">
    <property type="entry name" value="Cyc3_hyd_g"/>
    <property type="match status" value="1"/>
</dbReference>
<accession>A0A840BPH8</accession>
<protein>
    <submittedName>
        <fullName evidence="14">Dihydroorotate dehydrogenase electron transfer subunit</fullName>
    </submittedName>
</protein>
<proteinExistence type="inferred from homology"/>
<evidence type="ECO:0000256" key="4">
    <source>
        <dbReference type="ARBA" id="ARBA00022714"/>
    </source>
</evidence>
<feature type="domain" description="FAD-binding FR-type" evidence="13">
    <location>
        <begin position="11"/>
        <end position="120"/>
    </location>
</feature>
<comment type="cofactor">
    <cofactor evidence="10">
        <name>[2Fe-2S] cluster</name>
        <dbReference type="ChEBI" id="CHEBI:190135"/>
    </cofactor>
</comment>
<dbReference type="InterPro" id="IPR050353">
    <property type="entry name" value="PyrK_electron_transfer"/>
</dbReference>
<keyword evidence="8 12" id="KW-0408">Iron</keyword>
<keyword evidence="15" id="KW-1185">Reference proteome</keyword>
<feature type="binding site" evidence="12">
    <location>
        <position position="250"/>
    </location>
    <ligand>
        <name>[2Fe-2S] cluster</name>
        <dbReference type="ChEBI" id="CHEBI:190135"/>
    </ligand>
</feature>
<dbReference type="GO" id="GO:0006221">
    <property type="term" value="P:pyrimidine nucleotide biosynthetic process"/>
    <property type="evidence" value="ECO:0007669"/>
    <property type="project" value="InterPro"/>
</dbReference>
<comment type="caution">
    <text evidence="14">The sequence shown here is derived from an EMBL/GenBank/DDBJ whole genome shotgun (WGS) entry which is preliminary data.</text>
</comment>
<feature type="binding site" evidence="12">
    <location>
        <position position="247"/>
    </location>
    <ligand>
        <name>[2Fe-2S] cluster</name>
        <dbReference type="ChEBI" id="CHEBI:190135"/>
    </ligand>
</feature>
<dbReference type="SUPFAM" id="SSF63380">
    <property type="entry name" value="Riboflavin synthase domain-like"/>
    <property type="match status" value="1"/>
</dbReference>
<dbReference type="EMBL" id="JACIEN010000001">
    <property type="protein sequence ID" value="MBB4015381.1"/>
    <property type="molecule type" value="Genomic_DNA"/>
</dbReference>
<keyword evidence="2" id="KW-0813">Transport</keyword>
<comment type="cofactor">
    <cofactor evidence="12">
        <name>[2Fe-2S] cluster</name>
        <dbReference type="ChEBI" id="CHEBI:190135"/>
    </cofactor>
    <text evidence="12">Binds 1 [2Fe-2S] cluster per subunit.</text>
</comment>
<keyword evidence="3 11" id="KW-0285">Flavoprotein</keyword>
<evidence type="ECO:0000256" key="5">
    <source>
        <dbReference type="ARBA" id="ARBA00022723"/>
    </source>
</evidence>
<feature type="binding site" evidence="12">
    <location>
        <position position="266"/>
    </location>
    <ligand>
        <name>[2Fe-2S] cluster</name>
        <dbReference type="ChEBI" id="CHEBI:190135"/>
    </ligand>
</feature>
<dbReference type="AlphaFoldDB" id="A0A840BPH8"/>
<evidence type="ECO:0000256" key="7">
    <source>
        <dbReference type="ARBA" id="ARBA00022982"/>
    </source>
</evidence>
<evidence type="ECO:0000259" key="13">
    <source>
        <dbReference type="PROSITE" id="PS51384"/>
    </source>
</evidence>
<keyword evidence="7" id="KW-0249">Electron transport</keyword>
<dbReference type="InterPro" id="IPR017938">
    <property type="entry name" value="Riboflavin_synthase-like_b-brl"/>
</dbReference>
<dbReference type="GO" id="GO:0046872">
    <property type="term" value="F:metal ion binding"/>
    <property type="evidence" value="ECO:0007669"/>
    <property type="project" value="UniProtKB-KW"/>
</dbReference>
<feature type="binding site" evidence="12">
    <location>
        <position position="242"/>
    </location>
    <ligand>
        <name>[2Fe-2S] cluster</name>
        <dbReference type="ChEBI" id="CHEBI:190135"/>
    </ligand>
</feature>